<evidence type="ECO:0000256" key="1">
    <source>
        <dbReference type="SAM" id="Coils"/>
    </source>
</evidence>
<dbReference type="OrthoDB" id="3364132at2759"/>
<keyword evidence="4" id="KW-1185">Reference proteome</keyword>
<comment type="caution">
    <text evidence="3">The sequence shown here is derived from an EMBL/GenBank/DDBJ whole genome shotgun (WGS) entry which is preliminary data.</text>
</comment>
<dbReference type="PANTHER" id="PTHR36223:SF1">
    <property type="entry name" value="TRANSCRIPTION ELONGATION FACTOR EAF N-TERMINAL DOMAIN-CONTAINING PROTEIN"/>
    <property type="match status" value="1"/>
</dbReference>
<dbReference type="AlphaFoldDB" id="A0A8H6YDP7"/>
<accession>A0A8H6YDP7</accession>
<feature type="domain" description="DUF7918" evidence="2">
    <location>
        <begin position="31"/>
        <end position="229"/>
    </location>
</feature>
<dbReference type="PANTHER" id="PTHR36223">
    <property type="entry name" value="BETA-LACTAMASE-TYPE TRANSPEPTIDASE FOLD DOMAIN CONTAINING PROTEIN"/>
    <property type="match status" value="1"/>
</dbReference>
<proteinExistence type="predicted"/>
<protein>
    <recommendedName>
        <fullName evidence="2">DUF7918 domain-containing protein</fullName>
    </recommendedName>
</protein>
<gene>
    <name evidence="3" type="ORF">MVEN_00827800</name>
</gene>
<feature type="coiled-coil region" evidence="1">
    <location>
        <begin position="244"/>
        <end position="271"/>
    </location>
</feature>
<dbReference type="InterPro" id="IPR057678">
    <property type="entry name" value="DUF7918"/>
</dbReference>
<sequence length="312" mass="35061">MMMWHRSRTRLFSSISLSPTMLHWNEYSAWVTIDGEDAVEYDVQTSEDDKTVTCWIASELGKKFSISWKDSSSTSSVDVMGYLTVDGIYCGGSVLFGTAVPETMREDGIYDGNVLQPFMFSSVKLTDDDAFLGSSHEKLGLIELQIGPVEVTDEDSNLKVPSISNLTVHERAKKGVTQQITLAEPEILEEDDEDGFDPVDTLPCGPDIVKFCFKYRSIDVLRANGIVPRLKRKASTERPNAQDSNDLIEEAKILRERLRAVEAQLLEQEQKPRVKNELDGAVIDLTQDSSWRSKRVKLERKPFTSGEVIDLT</sequence>
<name>A0A8H6YDP7_9AGAR</name>
<organism evidence="3 4">
    <name type="scientific">Mycena venus</name>
    <dbReference type="NCBI Taxonomy" id="2733690"/>
    <lineage>
        <taxon>Eukaryota</taxon>
        <taxon>Fungi</taxon>
        <taxon>Dikarya</taxon>
        <taxon>Basidiomycota</taxon>
        <taxon>Agaricomycotina</taxon>
        <taxon>Agaricomycetes</taxon>
        <taxon>Agaricomycetidae</taxon>
        <taxon>Agaricales</taxon>
        <taxon>Marasmiineae</taxon>
        <taxon>Mycenaceae</taxon>
        <taxon>Mycena</taxon>
    </lineage>
</organism>
<evidence type="ECO:0000313" key="3">
    <source>
        <dbReference type="EMBL" id="KAF7357818.1"/>
    </source>
</evidence>
<dbReference type="Pfam" id="PF25534">
    <property type="entry name" value="DUF7918"/>
    <property type="match status" value="1"/>
</dbReference>
<dbReference type="Proteomes" id="UP000620124">
    <property type="component" value="Unassembled WGS sequence"/>
</dbReference>
<reference evidence="3" key="1">
    <citation type="submission" date="2020-05" db="EMBL/GenBank/DDBJ databases">
        <title>Mycena genomes resolve the evolution of fungal bioluminescence.</title>
        <authorList>
            <person name="Tsai I.J."/>
        </authorList>
    </citation>
    <scope>NUCLEOTIDE SEQUENCE</scope>
    <source>
        <strain evidence="3">CCC161011</strain>
    </source>
</reference>
<dbReference type="EMBL" id="JACAZI010000006">
    <property type="protein sequence ID" value="KAF7357818.1"/>
    <property type="molecule type" value="Genomic_DNA"/>
</dbReference>
<keyword evidence="1" id="KW-0175">Coiled coil</keyword>
<evidence type="ECO:0000313" key="4">
    <source>
        <dbReference type="Proteomes" id="UP000620124"/>
    </source>
</evidence>
<evidence type="ECO:0000259" key="2">
    <source>
        <dbReference type="Pfam" id="PF25534"/>
    </source>
</evidence>